<feature type="domain" description="Peptidase M28" evidence="20">
    <location>
        <begin position="377"/>
        <end position="582"/>
    </location>
</feature>
<dbReference type="Gene3D" id="3.50.30.30">
    <property type="match status" value="1"/>
</dbReference>
<keyword evidence="11" id="KW-1015">Disulfide bond</keyword>
<dbReference type="FunFam" id="3.40.630.10:FF:000101">
    <property type="entry name" value="N-acetylated alpha-linked acidic dipeptidase like 1"/>
    <property type="match status" value="1"/>
</dbReference>
<feature type="compositionally biased region" description="Basic and acidic residues" evidence="16">
    <location>
        <begin position="12"/>
        <end position="21"/>
    </location>
</feature>
<dbReference type="Pfam" id="PF04253">
    <property type="entry name" value="TFR_dimer"/>
    <property type="match status" value="1"/>
</dbReference>
<evidence type="ECO:0000256" key="10">
    <source>
        <dbReference type="ARBA" id="ARBA00023049"/>
    </source>
</evidence>
<evidence type="ECO:0000256" key="17">
    <source>
        <dbReference type="SAM" id="Phobius"/>
    </source>
</evidence>
<dbReference type="CDD" id="cd02121">
    <property type="entry name" value="PA_GCPII_like"/>
    <property type="match status" value="1"/>
</dbReference>
<evidence type="ECO:0000256" key="11">
    <source>
        <dbReference type="ARBA" id="ARBA00023157"/>
    </source>
</evidence>
<comment type="similarity">
    <text evidence="3">Belongs to the peptidase M28 family. M28B subfamily.</text>
</comment>
<dbReference type="AlphaFoldDB" id="A0A8J5MX11"/>
<evidence type="ECO:0000259" key="20">
    <source>
        <dbReference type="Pfam" id="PF04389"/>
    </source>
</evidence>
<evidence type="ECO:0000256" key="2">
    <source>
        <dbReference type="ARBA" id="ARBA00004221"/>
    </source>
</evidence>
<dbReference type="Gene3D" id="3.40.630.10">
    <property type="entry name" value="Zn peptidases"/>
    <property type="match status" value="1"/>
</dbReference>
<evidence type="ECO:0000256" key="4">
    <source>
        <dbReference type="ARBA" id="ARBA00022438"/>
    </source>
</evidence>
<keyword evidence="7" id="KW-0378">Hydrolase</keyword>
<dbReference type="GO" id="GO:0008237">
    <property type="term" value="F:metallopeptidase activity"/>
    <property type="evidence" value="ECO:0007669"/>
    <property type="project" value="UniProtKB-KW"/>
</dbReference>
<dbReference type="PANTHER" id="PTHR10404:SF77">
    <property type="entry name" value="GLUTAMATE CARBOXYPEPTIDASE 2 HOMOLOG"/>
    <property type="match status" value="1"/>
</dbReference>
<keyword evidence="12" id="KW-0325">Glycoprotein</keyword>
<evidence type="ECO:0000256" key="6">
    <source>
        <dbReference type="ARBA" id="ARBA00022723"/>
    </source>
</evidence>
<dbReference type="InterPro" id="IPR039373">
    <property type="entry name" value="Peptidase_M28B"/>
</dbReference>
<keyword evidence="4" id="KW-0031">Aminopeptidase</keyword>
<dbReference type="GO" id="GO:0004177">
    <property type="term" value="F:aminopeptidase activity"/>
    <property type="evidence" value="ECO:0007669"/>
    <property type="project" value="UniProtKB-KW"/>
</dbReference>
<organism evidence="21 22">
    <name type="scientific">Homarus americanus</name>
    <name type="common">American lobster</name>
    <dbReference type="NCBI Taxonomy" id="6706"/>
    <lineage>
        <taxon>Eukaryota</taxon>
        <taxon>Metazoa</taxon>
        <taxon>Ecdysozoa</taxon>
        <taxon>Arthropoda</taxon>
        <taxon>Crustacea</taxon>
        <taxon>Multicrustacea</taxon>
        <taxon>Malacostraca</taxon>
        <taxon>Eumalacostraca</taxon>
        <taxon>Eucarida</taxon>
        <taxon>Decapoda</taxon>
        <taxon>Pleocyemata</taxon>
        <taxon>Astacidea</taxon>
        <taxon>Nephropoidea</taxon>
        <taxon>Nephropidae</taxon>
        <taxon>Homarus</taxon>
    </lineage>
</organism>
<evidence type="ECO:0000256" key="16">
    <source>
        <dbReference type="SAM" id="MobiDB-lite"/>
    </source>
</evidence>
<evidence type="ECO:0000256" key="9">
    <source>
        <dbReference type="ARBA" id="ARBA00022837"/>
    </source>
</evidence>
<comment type="cofactor">
    <cofactor evidence="1">
        <name>Zn(2+)</name>
        <dbReference type="ChEBI" id="CHEBI:29105"/>
    </cofactor>
</comment>
<comment type="caution">
    <text evidence="21">The sequence shown here is derived from an EMBL/GenBank/DDBJ whole genome shotgun (WGS) entry which is preliminary data.</text>
</comment>
<keyword evidence="8" id="KW-0862">Zinc</keyword>
<evidence type="ECO:0000256" key="1">
    <source>
        <dbReference type="ARBA" id="ARBA00001947"/>
    </source>
</evidence>
<dbReference type="InterPro" id="IPR046450">
    <property type="entry name" value="PA_dom_sf"/>
</dbReference>
<proteinExistence type="inferred from homology"/>
<protein>
    <recommendedName>
        <fullName evidence="14">Aminopeptidase NAALADL1</fullName>
    </recommendedName>
    <alternativeName>
        <fullName evidence="15">N-acetylated-alpha-linked acidic dipeptidase-like protein</fullName>
    </alternativeName>
</protein>
<keyword evidence="17" id="KW-1133">Transmembrane helix</keyword>
<feature type="domain" description="Transferrin receptor-like dimerisation" evidence="19">
    <location>
        <begin position="645"/>
        <end position="765"/>
    </location>
</feature>
<dbReference type="GO" id="GO:0046872">
    <property type="term" value="F:metal ion binding"/>
    <property type="evidence" value="ECO:0007669"/>
    <property type="project" value="UniProtKB-KW"/>
</dbReference>
<evidence type="ECO:0000256" key="15">
    <source>
        <dbReference type="ARBA" id="ARBA00081462"/>
    </source>
</evidence>
<keyword evidence="17" id="KW-0812">Transmembrane</keyword>
<evidence type="ECO:0000259" key="19">
    <source>
        <dbReference type="Pfam" id="PF04253"/>
    </source>
</evidence>
<feature type="non-terminal residue" evidence="21">
    <location>
        <position position="1"/>
    </location>
</feature>
<dbReference type="GO" id="GO:0006508">
    <property type="term" value="P:proteolysis"/>
    <property type="evidence" value="ECO:0007669"/>
    <property type="project" value="UniProtKB-KW"/>
</dbReference>
<keyword evidence="5" id="KW-0645">Protease</keyword>
<evidence type="ECO:0000313" key="21">
    <source>
        <dbReference type="EMBL" id="KAG7166462.1"/>
    </source>
</evidence>
<dbReference type="FunFam" id="3.50.30.30:FF:000045">
    <property type="entry name" value="Predicted protein"/>
    <property type="match status" value="1"/>
</dbReference>
<reference evidence="21" key="1">
    <citation type="journal article" date="2021" name="Sci. Adv.">
        <title>The American lobster genome reveals insights on longevity, neural, and immune adaptations.</title>
        <authorList>
            <person name="Polinski J.M."/>
            <person name="Zimin A.V."/>
            <person name="Clark K.F."/>
            <person name="Kohn A.B."/>
            <person name="Sadowski N."/>
            <person name="Timp W."/>
            <person name="Ptitsyn A."/>
            <person name="Khanna P."/>
            <person name="Romanova D.Y."/>
            <person name="Williams P."/>
            <person name="Greenwood S.J."/>
            <person name="Moroz L.L."/>
            <person name="Walt D.R."/>
            <person name="Bodnar A.G."/>
        </authorList>
    </citation>
    <scope>NUCLEOTIDE SEQUENCE</scope>
    <source>
        <strain evidence="21">GMGI-L3</strain>
    </source>
</reference>
<dbReference type="Pfam" id="PF04389">
    <property type="entry name" value="Peptidase_M28"/>
    <property type="match status" value="1"/>
</dbReference>
<keyword evidence="9" id="KW-0106">Calcium</keyword>
<dbReference type="SUPFAM" id="SSF52025">
    <property type="entry name" value="PA domain"/>
    <property type="match status" value="1"/>
</dbReference>
<evidence type="ECO:0000256" key="7">
    <source>
        <dbReference type="ARBA" id="ARBA00022801"/>
    </source>
</evidence>
<comment type="subcellular location">
    <subcellularLocation>
        <location evidence="2">Apical cell membrane</location>
    </subcellularLocation>
</comment>
<keyword evidence="22" id="KW-1185">Reference proteome</keyword>
<feature type="domain" description="PA" evidence="18">
    <location>
        <begin position="196"/>
        <end position="279"/>
    </location>
</feature>
<evidence type="ECO:0000256" key="13">
    <source>
        <dbReference type="ARBA" id="ARBA00059290"/>
    </source>
</evidence>
<evidence type="ECO:0000259" key="18">
    <source>
        <dbReference type="Pfam" id="PF02225"/>
    </source>
</evidence>
<dbReference type="SUPFAM" id="SSF47672">
    <property type="entry name" value="Transferrin receptor-like dimerisation domain"/>
    <property type="match status" value="1"/>
</dbReference>
<feature type="transmembrane region" description="Helical" evidence="17">
    <location>
        <begin position="36"/>
        <end position="60"/>
    </location>
</feature>
<dbReference type="Pfam" id="PF02225">
    <property type="entry name" value="PA"/>
    <property type="match status" value="1"/>
</dbReference>
<keyword evidence="17" id="KW-0472">Membrane</keyword>
<dbReference type="Proteomes" id="UP000747542">
    <property type="component" value="Unassembled WGS sequence"/>
</dbReference>
<sequence>GDKKTARSPSPECERRTHQRLQDSPRRCMMVTVKGVTLAVGCLVFFSGFVIVSAYLSGWWPGSDEGEGEGGGSRTSVSETIDDFIIREVNHDNIRNNLRHLTLKPHVAGTPAELETAKWVEETWRAQGMDEVHQVAYQVLLSYPEKDTPNLVRILNDSGAAVWTSPGRQKPLYAPEEASPDVLPDFNAYSAPGSVAGDVVYAHFGREEDFKALENLGVEVKGRIVMARYGEVFRGNIAATAEGRGAVGVLLYPDPQQFSPLGEEEVYPSTVYLPGSGVPVGTVFTHDGDPLTLLYPAVDSAYRMSESKANLPRIPIQPISYDDARHILRHMGGELVPSGWQGGLNVTYRLGPGLAETGWKVTMEVLTHNVPTTIYDVVSVIRGSEEPDRYVILGNHRDAWYLGGLDPSSSTAALLELSRVLNVLRNETGWQPRRSVVLCSWGAEEYGLVGSMEWSEQFHKQLMARTTAYLNVDMAIDGNYTLRAQSTPLLYHLLFEAAAKEWVRATRRENFVASKHTRLWSKRFRDEDIDVLSDVAILGSGSDYKAFQHNLGVPSLDVRYTHGPGLYTQPLYHTLYETFAAADELYDRGFNFQAAVTQMWAVMAVNLADAQLLPFSLVEYGDFVTVAFDQLVEHYGDLISSRNITLDYFCAAVTEFSQAARNFTNNIININSTNPLAVRRVNDQMMMVERAMIDPHGLPGRPDYNHVVMVPSISNIYASTAFAGLTDALDGITDLDPEQQEERWDQFSQHLAAVTYYVTTAGKVLSDDLWKNSYLFVCQRHSPVDVRDQF</sequence>
<evidence type="ECO:0000256" key="14">
    <source>
        <dbReference type="ARBA" id="ARBA00068168"/>
    </source>
</evidence>
<dbReference type="GO" id="GO:0016324">
    <property type="term" value="C:apical plasma membrane"/>
    <property type="evidence" value="ECO:0007669"/>
    <property type="project" value="UniProtKB-SubCell"/>
</dbReference>
<feature type="region of interest" description="Disordered" evidence="16">
    <location>
        <begin position="1"/>
        <end position="21"/>
    </location>
</feature>
<dbReference type="EMBL" id="JAHLQT010022531">
    <property type="protein sequence ID" value="KAG7166462.1"/>
    <property type="molecule type" value="Genomic_DNA"/>
</dbReference>
<comment type="function">
    <text evidence="13">Aminopeptidase with broad substrate specificity. Has lower activity with substrates that have Asp or Glu in the P2' position, or Pro in the P3' position. Lacks activity with substrates that have both Pro in the P3' position and Asp or Glu in the P2' position. Lacks carboxypeptidase activity. Lacks dipeptidyl-peptidase IV type activity.</text>
</comment>
<dbReference type="SUPFAM" id="SSF53187">
    <property type="entry name" value="Zn-dependent exopeptidases"/>
    <property type="match status" value="1"/>
</dbReference>
<name>A0A8J5MX11_HOMAM</name>
<gene>
    <name evidence="21" type="primary">NAALAD2-L1</name>
    <name evidence="21" type="ORF">Hamer_G005571</name>
</gene>
<dbReference type="InterPro" id="IPR036757">
    <property type="entry name" value="TFR-like_dimer_dom_sf"/>
</dbReference>
<evidence type="ECO:0000256" key="12">
    <source>
        <dbReference type="ARBA" id="ARBA00023180"/>
    </source>
</evidence>
<evidence type="ECO:0000256" key="3">
    <source>
        <dbReference type="ARBA" id="ARBA00005634"/>
    </source>
</evidence>
<dbReference type="InterPro" id="IPR003137">
    <property type="entry name" value="PA_domain"/>
</dbReference>
<evidence type="ECO:0000313" key="22">
    <source>
        <dbReference type="Proteomes" id="UP000747542"/>
    </source>
</evidence>
<dbReference type="InterPro" id="IPR007365">
    <property type="entry name" value="TFR-like_dimer_dom"/>
</dbReference>
<dbReference type="PANTHER" id="PTHR10404">
    <property type="entry name" value="N-ACETYLATED-ALPHA-LINKED ACIDIC DIPEPTIDASE"/>
    <property type="match status" value="1"/>
</dbReference>
<dbReference type="Gene3D" id="1.20.930.40">
    <property type="entry name" value="Transferrin receptor-like, dimerisation domain"/>
    <property type="match status" value="1"/>
</dbReference>
<evidence type="ECO:0000256" key="8">
    <source>
        <dbReference type="ARBA" id="ARBA00022833"/>
    </source>
</evidence>
<dbReference type="GO" id="GO:0004180">
    <property type="term" value="F:carboxypeptidase activity"/>
    <property type="evidence" value="ECO:0007669"/>
    <property type="project" value="TreeGrafter"/>
</dbReference>
<accession>A0A8J5MX11</accession>
<dbReference type="FunFam" id="1.20.930.40:FF:000001">
    <property type="entry name" value="N-acetylated-alpha-linked acidic dipeptidase 2"/>
    <property type="match status" value="1"/>
</dbReference>
<keyword evidence="6" id="KW-0479">Metal-binding</keyword>
<dbReference type="InterPro" id="IPR007484">
    <property type="entry name" value="Peptidase_M28"/>
</dbReference>
<evidence type="ECO:0000256" key="5">
    <source>
        <dbReference type="ARBA" id="ARBA00022670"/>
    </source>
</evidence>
<keyword evidence="10" id="KW-0482">Metalloprotease</keyword>